<proteinExistence type="inferred from homology"/>
<evidence type="ECO:0000259" key="12">
    <source>
        <dbReference type="Pfam" id="PF17683"/>
    </source>
</evidence>
<dbReference type="CDD" id="cd07980">
    <property type="entry name" value="TFIIF_beta"/>
    <property type="match status" value="1"/>
</dbReference>
<dbReference type="InterPro" id="IPR040504">
    <property type="entry name" value="TFIIF_beta_N"/>
</dbReference>
<dbReference type="SUPFAM" id="SSF46785">
    <property type="entry name" value="Winged helix' DNA-binding domain"/>
    <property type="match status" value="1"/>
</dbReference>
<comment type="similarity">
    <text evidence="2">Belongs to the TFIIF beta subunit family.</text>
</comment>
<dbReference type="InterPro" id="IPR003196">
    <property type="entry name" value="TFIIF_beta"/>
</dbReference>
<feature type="domain" description="TFIIF beta subunit HTH" evidence="11">
    <location>
        <begin position="244"/>
        <end position="307"/>
    </location>
</feature>
<keyword evidence="5" id="KW-0238">DNA-binding</keyword>
<keyword evidence="4" id="KW-0805">Transcription regulation</keyword>
<dbReference type="Pfam" id="PF17683">
    <property type="entry name" value="TFIIF_beta_N"/>
    <property type="match status" value="1"/>
</dbReference>
<evidence type="ECO:0000256" key="4">
    <source>
        <dbReference type="ARBA" id="ARBA00023015"/>
    </source>
</evidence>
<dbReference type="RefSeq" id="XP_033463215.1">
    <property type="nucleotide sequence ID" value="XM_033600836.1"/>
</dbReference>
<dbReference type="SUPFAM" id="SSF50916">
    <property type="entry name" value="Rap30/74 interaction domains"/>
    <property type="match status" value="1"/>
</dbReference>
<dbReference type="PANTHER" id="PTHR10445:SF0">
    <property type="entry name" value="GENERAL TRANSCRIPTION FACTOR IIF SUBUNIT 2"/>
    <property type="match status" value="1"/>
</dbReference>
<feature type="region of interest" description="Disordered" evidence="10">
    <location>
        <begin position="1"/>
        <end position="22"/>
    </location>
</feature>
<feature type="domain" description="TFIIF beta subunit N-terminal" evidence="12">
    <location>
        <begin position="46"/>
        <end position="181"/>
    </location>
</feature>
<keyword evidence="6" id="KW-0804">Transcription</keyword>
<dbReference type="InterPro" id="IPR036390">
    <property type="entry name" value="WH_DNA-bd_sf"/>
</dbReference>
<organism evidence="14">
    <name type="scientific">Dissoconium aciculare CBS 342.82</name>
    <dbReference type="NCBI Taxonomy" id="1314786"/>
    <lineage>
        <taxon>Eukaryota</taxon>
        <taxon>Fungi</taxon>
        <taxon>Dikarya</taxon>
        <taxon>Ascomycota</taxon>
        <taxon>Pezizomycotina</taxon>
        <taxon>Dothideomycetes</taxon>
        <taxon>Dothideomycetidae</taxon>
        <taxon>Mycosphaerellales</taxon>
        <taxon>Dissoconiaceae</taxon>
        <taxon>Dissoconium</taxon>
    </lineage>
</organism>
<evidence type="ECO:0000256" key="10">
    <source>
        <dbReference type="SAM" id="MobiDB-lite"/>
    </source>
</evidence>
<dbReference type="InterPro" id="IPR011039">
    <property type="entry name" value="TFIIF_interaction"/>
</dbReference>
<evidence type="ECO:0000256" key="6">
    <source>
        <dbReference type="ARBA" id="ARBA00023163"/>
    </source>
</evidence>
<comment type="subcellular location">
    <subcellularLocation>
        <location evidence="1">Nucleus</location>
    </subcellularLocation>
</comment>
<gene>
    <name evidence="14" type="ORF">K489DRAFT_312113</name>
</gene>
<evidence type="ECO:0000259" key="11">
    <source>
        <dbReference type="Pfam" id="PF02270"/>
    </source>
</evidence>
<evidence type="ECO:0000313" key="14">
    <source>
        <dbReference type="RefSeq" id="XP_033463215.1"/>
    </source>
</evidence>
<keyword evidence="13" id="KW-1185">Reference proteome</keyword>
<protein>
    <recommendedName>
        <fullName evidence="3">Transcription initiation factor IIF subunit beta</fullName>
    </recommendedName>
    <alternativeName>
        <fullName evidence="9">TFIIF medium subunit</fullName>
    </alternativeName>
    <alternativeName>
        <fullName evidence="8">TFIIF-beta</fullName>
    </alternativeName>
</protein>
<feature type="region of interest" description="Disordered" evidence="10">
    <location>
        <begin position="119"/>
        <end position="142"/>
    </location>
</feature>
<sequence length="359" mass="40663">MPEVKSEVKLEIKPDPDSIGAQVDQDADQYEEDLDTYVPSKEDPGQAWLVRLPVDMWSAWHSIYQDAKEDEYVQIGNLRVYENSEKIQMTLDPQFEQHKSISREYNLDVKSHNYRNSVAFSEKDKPGQRARQNNKPAAGAKPFGIQSKFDRYGLKKSGGYRSSIPKQTALAPPIANEASVIAVDNLGDFAKAYQAALKPRNTTVYETGINRELHPGRNVAAAFTFSSKPNKTSKKKKEHKDKAVRMEKGALFDEISKCFEQFKYWSLKALRNKLKQPEAYIKEALDEVAVLIRSGDFAMNYKLKPEYEKSQIANQDAVKDEIAPSMKSEDDTDQATGDELVSDDDDVMDFEDVKIENTG</sequence>
<evidence type="ECO:0000256" key="7">
    <source>
        <dbReference type="ARBA" id="ARBA00023242"/>
    </source>
</evidence>
<evidence type="ECO:0000256" key="5">
    <source>
        <dbReference type="ARBA" id="ARBA00023125"/>
    </source>
</evidence>
<dbReference type="GeneID" id="54358636"/>
<dbReference type="OrthoDB" id="26094at2759"/>
<feature type="compositionally biased region" description="Acidic residues" evidence="10">
    <location>
        <begin position="340"/>
        <end position="350"/>
    </location>
</feature>
<feature type="compositionally biased region" description="Basic and acidic residues" evidence="10">
    <location>
        <begin position="1"/>
        <end position="16"/>
    </location>
</feature>
<dbReference type="Proteomes" id="UP000504637">
    <property type="component" value="Unplaced"/>
</dbReference>
<dbReference type="Pfam" id="PF02270">
    <property type="entry name" value="TFIIF_beta"/>
    <property type="match status" value="1"/>
</dbReference>
<evidence type="ECO:0000256" key="8">
    <source>
        <dbReference type="ARBA" id="ARBA00081473"/>
    </source>
</evidence>
<dbReference type="GO" id="GO:0005674">
    <property type="term" value="C:transcription factor TFIIF complex"/>
    <property type="evidence" value="ECO:0007669"/>
    <property type="project" value="InterPro"/>
</dbReference>
<evidence type="ECO:0000256" key="2">
    <source>
        <dbReference type="ARBA" id="ARBA00009543"/>
    </source>
</evidence>
<dbReference type="AlphaFoldDB" id="A0A6J3MEX6"/>
<name>A0A6J3MEX6_9PEZI</name>
<dbReference type="InterPro" id="IPR036388">
    <property type="entry name" value="WH-like_DNA-bd_sf"/>
</dbReference>
<evidence type="ECO:0000256" key="3">
    <source>
        <dbReference type="ARBA" id="ARBA00021453"/>
    </source>
</evidence>
<evidence type="ECO:0000256" key="9">
    <source>
        <dbReference type="ARBA" id="ARBA00081863"/>
    </source>
</evidence>
<reference evidence="14" key="2">
    <citation type="submission" date="2020-04" db="EMBL/GenBank/DDBJ databases">
        <authorList>
            <consortium name="NCBI Genome Project"/>
        </authorList>
    </citation>
    <scope>NUCLEOTIDE SEQUENCE</scope>
    <source>
        <strain evidence="14">CBS 342.82</strain>
    </source>
</reference>
<feature type="region of interest" description="Disordered" evidence="10">
    <location>
        <begin position="319"/>
        <end position="359"/>
    </location>
</feature>
<evidence type="ECO:0000313" key="13">
    <source>
        <dbReference type="Proteomes" id="UP000504637"/>
    </source>
</evidence>
<dbReference type="FunFam" id="1.10.10.10:FF:000035">
    <property type="entry name" value="General transcription factor IIF subunit 2"/>
    <property type="match status" value="1"/>
</dbReference>
<dbReference type="GO" id="GO:0003677">
    <property type="term" value="F:DNA binding"/>
    <property type="evidence" value="ECO:0007669"/>
    <property type="project" value="UniProtKB-KW"/>
</dbReference>
<dbReference type="InterPro" id="IPR040450">
    <property type="entry name" value="TFIIF_beta_HTH"/>
</dbReference>
<reference evidence="14" key="1">
    <citation type="submission" date="2020-01" db="EMBL/GenBank/DDBJ databases">
        <authorList>
            <consortium name="DOE Joint Genome Institute"/>
            <person name="Haridas S."/>
            <person name="Albert R."/>
            <person name="Binder M."/>
            <person name="Bloem J."/>
            <person name="Labutti K."/>
            <person name="Salamov A."/>
            <person name="Andreopoulos B."/>
            <person name="Baker S.E."/>
            <person name="Barry K."/>
            <person name="Bills G."/>
            <person name="Bluhm B.H."/>
            <person name="Cannon C."/>
            <person name="Castanera R."/>
            <person name="Culley D.E."/>
            <person name="Daum C."/>
            <person name="Ezra D."/>
            <person name="Gonzalez J.B."/>
            <person name="Henrissat B."/>
            <person name="Kuo A."/>
            <person name="Liang C."/>
            <person name="Lipzen A."/>
            <person name="Lutzoni F."/>
            <person name="Magnuson J."/>
            <person name="Mondo S."/>
            <person name="Nolan M."/>
            <person name="Ohm R."/>
            <person name="Pangilinan J."/>
            <person name="Park H.-J."/>
            <person name="Ramirez L."/>
            <person name="Alfaro M."/>
            <person name="Sun H."/>
            <person name="Tritt A."/>
            <person name="Yoshinaga Y."/>
            <person name="Zwiers L.-H."/>
            <person name="Turgeon B.G."/>
            <person name="Goodwin S.B."/>
            <person name="Spatafora J.W."/>
            <person name="Crous P.W."/>
            <person name="Grigoriev I.V."/>
        </authorList>
    </citation>
    <scope>NUCLEOTIDE SEQUENCE</scope>
    <source>
        <strain evidence="14">CBS 342.82</strain>
    </source>
</reference>
<evidence type="ECO:0000256" key="1">
    <source>
        <dbReference type="ARBA" id="ARBA00004123"/>
    </source>
</evidence>
<keyword evidence="7" id="KW-0539">Nucleus</keyword>
<dbReference type="Gene3D" id="1.10.10.10">
    <property type="entry name" value="Winged helix-like DNA-binding domain superfamily/Winged helix DNA-binding domain"/>
    <property type="match status" value="1"/>
</dbReference>
<accession>A0A6J3MEX6</accession>
<dbReference type="PANTHER" id="PTHR10445">
    <property type="entry name" value="GENERAL TRANSCRIPTION FACTOR IIF SUBUNIT 2"/>
    <property type="match status" value="1"/>
</dbReference>
<dbReference type="GO" id="GO:0006367">
    <property type="term" value="P:transcription initiation at RNA polymerase II promoter"/>
    <property type="evidence" value="ECO:0007669"/>
    <property type="project" value="InterPro"/>
</dbReference>
<reference evidence="14" key="3">
    <citation type="submission" date="2025-08" db="UniProtKB">
        <authorList>
            <consortium name="RefSeq"/>
        </authorList>
    </citation>
    <scope>IDENTIFICATION</scope>
    <source>
        <strain evidence="14">CBS 342.82</strain>
    </source>
</reference>